<name>A0AAW8D252_9BURK</name>
<feature type="region of interest" description="Disordered" evidence="1">
    <location>
        <begin position="1"/>
        <end position="25"/>
    </location>
</feature>
<dbReference type="EMBL" id="JAUSRD010000007">
    <property type="protein sequence ID" value="MDP9894033.1"/>
    <property type="molecule type" value="Genomic_DNA"/>
</dbReference>
<proteinExistence type="predicted"/>
<dbReference type="AlphaFoldDB" id="A0AAW8D252"/>
<gene>
    <name evidence="2" type="ORF">J2W31_003156</name>
</gene>
<evidence type="ECO:0000313" key="2">
    <source>
        <dbReference type="EMBL" id="MDP9894033.1"/>
    </source>
</evidence>
<reference evidence="2" key="1">
    <citation type="submission" date="2023-07" db="EMBL/GenBank/DDBJ databases">
        <title>Sorghum-associated microbial communities from plants grown in Nebraska, USA.</title>
        <authorList>
            <person name="Schachtman D."/>
        </authorList>
    </citation>
    <scope>NUCLEOTIDE SEQUENCE</scope>
    <source>
        <strain evidence="2">DS3754</strain>
    </source>
</reference>
<organism evidence="2 3">
    <name type="scientific">Variovorax boronicumulans</name>
    <dbReference type="NCBI Taxonomy" id="436515"/>
    <lineage>
        <taxon>Bacteria</taxon>
        <taxon>Pseudomonadati</taxon>
        <taxon>Pseudomonadota</taxon>
        <taxon>Betaproteobacteria</taxon>
        <taxon>Burkholderiales</taxon>
        <taxon>Comamonadaceae</taxon>
        <taxon>Variovorax</taxon>
    </lineage>
</organism>
<sequence>MRRRLRTFAANGSGASGPCNGRPLPLQETGPGISFDLGRLDLSFGMELMLAAVVAAIKAQPRQESHPRAAAHALEMVDAAGAGRKQVLHEEGDLDVMDPLAKL</sequence>
<evidence type="ECO:0000313" key="3">
    <source>
        <dbReference type="Proteomes" id="UP001242045"/>
    </source>
</evidence>
<accession>A0AAW8D252</accession>
<dbReference type="RefSeq" id="WP_307503158.1">
    <property type="nucleotide sequence ID" value="NZ_JAUSRD010000007.1"/>
</dbReference>
<protein>
    <submittedName>
        <fullName evidence="2">Uncharacterized protein</fullName>
    </submittedName>
</protein>
<evidence type="ECO:0000256" key="1">
    <source>
        <dbReference type="SAM" id="MobiDB-lite"/>
    </source>
</evidence>
<dbReference type="Proteomes" id="UP001242045">
    <property type="component" value="Unassembled WGS sequence"/>
</dbReference>
<comment type="caution">
    <text evidence="2">The sequence shown here is derived from an EMBL/GenBank/DDBJ whole genome shotgun (WGS) entry which is preliminary data.</text>
</comment>